<dbReference type="InterPro" id="IPR000504">
    <property type="entry name" value="RRM_dom"/>
</dbReference>
<organism evidence="5 6">
    <name type="scientific">Symbiodinium pilosum</name>
    <name type="common">Dinoflagellate</name>
    <dbReference type="NCBI Taxonomy" id="2952"/>
    <lineage>
        <taxon>Eukaryota</taxon>
        <taxon>Sar</taxon>
        <taxon>Alveolata</taxon>
        <taxon>Dinophyceae</taxon>
        <taxon>Suessiales</taxon>
        <taxon>Symbiodiniaceae</taxon>
        <taxon>Symbiodinium</taxon>
    </lineage>
</organism>
<dbReference type="GO" id="GO:0003723">
    <property type="term" value="F:RNA binding"/>
    <property type="evidence" value="ECO:0007669"/>
    <property type="project" value="UniProtKB-UniRule"/>
</dbReference>
<feature type="domain" description="RRM" evidence="4">
    <location>
        <begin position="7"/>
        <end position="86"/>
    </location>
</feature>
<dbReference type="InterPro" id="IPR012677">
    <property type="entry name" value="Nucleotide-bd_a/b_plait_sf"/>
</dbReference>
<name>A0A812URE9_SYMPI</name>
<dbReference type="SMART" id="SM00360">
    <property type="entry name" value="RRM"/>
    <property type="match status" value="1"/>
</dbReference>
<sequence length="177" mass="17657">MDPPPSETLFVTGLPLDSTKESVNQIFSQYGAVKETTVLPVLAGKTAAAAFVIMNTVEDATWITQNVNGNVPQGLTEKVTAVFATPREQRKGGGKGKGMKGKGMDPMMGMMSMMMGGGGWGGGGWGGGGWGGGSWGKGGGGAWGGGGGAWGGGYDKGGGKGANGYGQMAMGGGKGKW</sequence>
<keyword evidence="6" id="KW-1185">Reference proteome</keyword>
<proteinExistence type="predicted"/>
<protein>
    <recommendedName>
        <fullName evidence="4">RRM domain-containing protein</fullName>
    </recommendedName>
</protein>
<evidence type="ECO:0000259" key="4">
    <source>
        <dbReference type="PROSITE" id="PS50102"/>
    </source>
</evidence>
<dbReference type="EMBL" id="CAJNIZ010039746">
    <property type="protein sequence ID" value="CAE7594006.1"/>
    <property type="molecule type" value="Genomic_DNA"/>
</dbReference>
<accession>A0A812URE9</accession>
<evidence type="ECO:0000313" key="6">
    <source>
        <dbReference type="Proteomes" id="UP000649617"/>
    </source>
</evidence>
<evidence type="ECO:0000256" key="2">
    <source>
        <dbReference type="ARBA" id="ARBA00022884"/>
    </source>
</evidence>
<dbReference type="Pfam" id="PF00076">
    <property type="entry name" value="RRM_1"/>
    <property type="match status" value="1"/>
</dbReference>
<dbReference type="GO" id="GO:1990904">
    <property type="term" value="C:ribonucleoprotein complex"/>
    <property type="evidence" value="ECO:0007669"/>
    <property type="project" value="InterPro"/>
</dbReference>
<dbReference type="AlphaFoldDB" id="A0A812URE9"/>
<evidence type="ECO:0000313" key="5">
    <source>
        <dbReference type="EMBL" id="CAE7594006.1"/>
    </source>
</evidence>
<dbReference type="OrthoDB" id="266020at2759"/>
<dbReference type="SUPFAM" id="SSF54928">
    <property type="entry name" value="RNA-binding domain, RBD"/>
    <property type="match status" value="1"/>
</dbReference>
<keyword evidence="2 3" id="KW-0694">RNA-binding</keyword>
<comment type="caution">
    <text evidence="5">The sequence shown here is derived from an EMBL/GenBank/DDBJ whole genome shotgun (WGS) entry which is preliminary data.</text>
</comment>
<dbReference type="InterPro" id="IPR002343">
    <property type="entry name" value="Hud_Sxl_RNA"/>
</dbReference>
<dbReference type="PROSITE" id="PS50102">
    <property type="entry name" value="RRM"/>
    <property type="match status" value="1"/>
</dbReference>
<evidence type="ECO:0000256" key="1">
    <source>
        <dbReference type="ARBA" id="ARBA00022737"/>
    </source>
</evidence>
<evidence type="ECO:0000256" key="3">
    <source>
        <dbReference type="PROSITE-ProRule" id="PRU00176"/>
    </source>
</evidence>
<dbReference type="Gene3D" id="3.30.70.330">
    <property type="match status" value="1"/>
</dbReference>
<dbReference type="Proteomes" id="UP000649617">
    <property type="component" value="Unassembled WGS sequence"/>
</dbReference>
<dbReference type="PRINTS" id="PR00961">
    <property type="entry name" value="HUDSXLRNA"/>
</dbReference>
<gene>
    <name evidence="5" type="ORF">SPIL2461_LOCUS15813</name>
</gene>
<dbReference type="InterPro" id="IPR035979">
    <property type="entry name" value="RBD_domain_sf"/>
</dbReference>
<keyword evidence="1" id="KW-0677">Repeat</keyword>
<reference evidence="5" key="1">
    <citation type="submission" date="2021-02" db="EMBL/GenBank/DDBJ databases">
        <authorList>
            <person name="Dougan E. K."/>
            <person name="Rhodes N."/>
            <person name="Thang M."/>
            <person name="Chan C."/>
        </authorList>
    </citation>
    <scope>NUCLEOTIDE SEQUENCE</scope>
</reference>